<protein>
    <submittedName>
        <fullName evidence="6">4'-phosphopantetheinyl transferase superfamily protein</fullName>
    </submittedName>
</protein>
<accession>A0A9X1WJC8</accession>
<dbReference type="PRINTS" id="PR01399">
    <property type="entry name" value="ENTSNTHTASED"/>
</dbReference>
<feature type="binding site" evidence="2">
    <location>
        <position position="64"/>
    </location>
    <ligand>
        <name>CoA</name>
        <dbReference type="ChEBI" id="CHEBI:57287"/>
    </ligand>
</feature>
<comment type="cofactor">
    <cofactor evidence="3">
        <name>Mg(2+)</name>
        <dbReference type="ChEBI" id="CHEBI:18420"/>
    </cofactor>
</comment>
<evidence type="ECO:0000256" key="1">
    <source>
        <dbReference type="ARBA" id="ARBA00022679"/>
    </source>
</evidence>
<evidence type="ECO:0000313" key="7">
    <source>
        <dbReference type="Proteomes" id="UP001139207"/>
    </source>
</evidence>
<keyword evidence="7" id="KW-1185">Reference proteome</keyword>
<dbReference type="Gene3D" id="3.90.470.20">
    <property type="entry name" value="4'-phosphopantetheinyl transferase domain"/>
    <property type="match status" value="1"/>
</dbReference>
<feature type="binding site" evidence="2">
    <location>
        <position position="174"/>
    </location>
    <ligand>
        <name>CoA</name>
        <dbReference type="ChEBI" id="CHEBI:57287"/>
    </ligand>
</feature>
<feature type="binding site" evidence="2">
    <location>
        <position position="129"/>
    </location>
    <ligand>
        <name>CoA</name>
        <dbReference type="ChEBI" id="CHEBI:57287"/>
    </ligand>
</feature>
<feature type="binding site" evidence="3">
    <location>
        <position position="131"/>
    </location>
    <ligand>
        <name>Mg(2+)</name>
        <dbReference type="ChEBI" id="CHEBI:18420"/>
    </ligand>
</feature>
<evidence type="ECO:0000313" key="6">
    <source>
        <dbReference type="EMBL" id="MCJ7859518.1"/>
    </source>
</evidence>
<sequence length="251" mass="27092">MIISAPYVAVGFGDTTREPVVPRDLIPADAGLVEYHPGPVIDLTHYLELDAAERQIVASAVDSRKAEFGDGRWCAHRALRGLGADGPILRGDKGRPLFPGPVTGTISHTRGLRVALVGSTHRWRSLGLDVEVAQRLPDGVLSAVSSPVERRSLQRAAQRAPGRSLGTVLFSAKEAVYKAWFPLVGRFLDFDEVELHLDVTPRDDRTSADEVGGGWHARVLSQPSPVPTIDGHWVIRDGFVVTVCTIPGGFA</sequence>
<dbReference type="AlphaFoldDB" id="A0A9X1WJC8"/>
<feature type="domain" description="4'-phosphopantetheinyl transferase" evidence="4">
    <location>
        <begin position="125"/>
        <end position="216"/>
    </location>
</feature>
<dbReference type="PANTHER" id="PTHR38096:SF1">
    <property type="entry name" value="ENTEROBACTIN SYNTHASE COMPONENT D"/>
    <property type="match status" value="1"/>
</dbReference>
<dbReference type="GO" id="GO:0000287">
    <property type="term" value="F:magnesium ion binding"/>
    <property type="evidence" value="ECO:0007669"/>
    <property type="project" value="InterPro"/>
</dbReference>
<dbReference type="PANTHER" id="PTHR38096">
    <property type="entry name" value="ENTEROBACTIN SYNTHASE COMPONENT D"/>
    <property type="match status" value="1"/>
</dbReference>
<proteinExistence type="predicted"/>
<dbReference type="EMBL" id="JALIEA010000017">
    <property type="protein sequence ID" value="MCJ7859518.1"/>
    <property type="molecule type" value="Genomic_DNA"/>
</dbReference>
<feature type="binding site" evidence="2">
    <location>
        <position position="72"/>
    </location>
    <ligand>
        <name>CoA</name>
        <dbReference type="ChEBI" id="CHEBI:57287"/>
    </ligand>
</feature>
<dbReference type="SUPFAM" id="SSF56214">
    <property type="entry name" value="4'-phosphopantetheinyl transferase"/>
    <property type="match status" value="1"/>
</dbReference>
<gene>
    <name evidence="6" type="ORF">MUN33_12480</name>
</gene>
<feature type="binding site" evidence="2">
    <location>
        <begin position="107"/>
        <end position="108"/>
    </location>
    <ligand>
        <name>CoA</name>
        <dbReference type="ChEBI" id="CHEBI:57287"/>
    </ligand>
</feature>
<feature type="binding site" evidence="2">
    <location>
        <position position="178"/>
    </location>
    <ligand>
        <name>CoA</name>
        <dbReference type="ChEBI" id="CHEBI:57287"/>
    </ligand>
</feature>
<dbReference type="InterPro" id="IPR037143">
    <property type="entry name" value="4-PPantetheinyl_Trfase_dom_sf"/>
</dbReference>
<dbReference type="Proteomes" id="UP001139207">
    <property type="component" value="Unassembled WGS sequence"/>
</dbReference>
<dbReference type="RefSeq" id="WP_244805242.1">
    <property type="nucleotide sequence ID" value="NZ_JALIEA010000017.1"/>
</dbReference>
<dbReference type="GO" id="GO:0008897">
    <property type="term" value="F:holo-[acyl-carrier-protein] synthase activity"/>
    <property type="evidence" value="ECO:0007669"/>
    <property type="project" value="InterPro"/>
</dbReference>
<evidence type="ECO:0000259" key="5">
    <source>
        <dbReference type="Pfam" id="PF17837"/>
    </source>
</evidence>
<evidence type="ECO:0000256" key="3">
    <source>
        <dbReference type="PIRSR" id="PIRSR603542-2"/>
    </source>
</evidence>
<feature type="binding site" evidence="3">
    <location>
        <position position="129"/>
    </location>
    <ligand>
        <name>Mg(2+)</name>
        <dbReference type="ChEBI" id="CHEBI:18420"/>
    </ligand>
</feature>
<comment type="caution">
    <text evidence="6">The sequence shown here is derived from an EMBL/GenBank/DDBJ whole genome shotgun (WGS) entry which is preliminary data.</text>
</comment>
<dbReference type="Pfam" id="PF17837">
    <property type="entry name" value="4PPT_N"/>
    <property type="match status" value="1"/>
</dbReference>
<dbReference type="InterPro" id="IPR008278">
    <property type="entry name" value="4-PPantetheinyl_Trfase_dom"/>
</dbReference>
<dbReference type="GO" id="GO:0009366">
    <property type="term" value="C:enterobactin synthetase complex"/>
    <property type="evidence" value="ECO:0007669"/>
    <property type="project" value="InterPro"/>
</dbReference>
<keyword evidence="3" id="KW-0479">Metal-binding</keyword>
<dbReference type="InterPro" id="IPR041354">
    <property type="entry name" value="4PPT_N"/>
</dbReference>
<dbReference type="InterPro" id="IPR003542">
    <property type="entry name" value="Enbac_synth_compD-like"/>
</dbReference>
<organism evidence="6 7">
    <name type="scientific">Corynebacterium kalidii</name>
    <dbReference type="NCBI Taxonomy" id="2931982"/>
    <lineage>
        <taxon>Bacteria</taxon>
        <taxon>Bacillati</taxon>
        <taxon>Actinomycetota</taxon>
        <taxon>Actinomycetes</taxon>
        <taxon>Mycobacteriales</taxon>
        <taxon>Corynebacteriaceae</taxon>
        <taxon>Corynebacterium</taxon>
    </lineage>
</organism>
<dbReference type="Pfam" id="PF01648">
    <property type="entry name" value="ACPS"/>
    <property type="match status" value="1"/>
</dbReference>
<dbReference type="GO" id="GO:0009239">
    <property type="term" value="P:enterobactin biosynthetic process"/>
    <property type="evidence" value="ECO:0007669"/>
    <property type="project" value="InterPro"/>
</dbReference>
<evidence type="ECO:0000256" key="2">
    <source>
        <dbReference type="PIRSR" id="PIRSR603542-1"/>
    </source>
</evidence>
<dbReference type="GO" id="GO:0005886">
    <property type="term" value="C:plasma membrane"/>
    <property type="evidence" value="ECO:0007669"/>
    <property type="project" value="TreeGrafter"/>
</dbReference>
<keyword evidence="3" id="KW-0460">Magnesium</keyword>
<name>A0A9X1WJC8_9CORY</name>
<keyword evidence="1 6" id="KW-0808">Transferase</keyword>
<feature type="domain" description="4'-phosphopantetheinyl transferase N-terminal" evidence="5">
    <location>
        <begin position="53"/>
        <end position="117"/>
    </location>
</feature>
<reference evidence="6" key="1">
    <citation type="submission" date="2022-04" db="EMBL/GenBank/DDBJ databases">
        <title>Corynebacterium kalidii LD5P10.</title>
        <authorList>
            <person name="Sun J.Q."/>
        </authorList>
    </citation>
    <scope>NUCLEOTIDE SEQUENCE</scope>
    <source>
        <strain evidence="6">LD5P10</strain>
    </source>
</reference>
<evidence type="ECO:0000259" key="4">
    <source>
        <dbReference type="Pfam" id="PF01648"/>
    </source>
</evidence>
<feature type="binding site" evidence="2">
    <location>
        <position position="188"/>
    </location>
    <ligand>
        <name>CoA</name>
        <dbReference type="ChEBI" id="CHEBI:57287"/>
    </ligand>
</feature>